<evidence type="ECO:0000313" key="3">
    <source>
        <dbReference type="Proteomes" id="UP000708208"/>
    </source>
</evidence>
<keyword evidence="3" id="KW-1185">Reference proteome</keyword>
<proteinExistence type="predicted"/>
<feature type="region of interest" description="Disordered" evidence="1">
    <location>
        <begin position="36"/>
        <end position="68"/>
    </location>
</feature>
<dbReference type="EMBL" id="CAJVCH010548043">
    <property type="protein sequence ID" value="CAG7828572.1"/>
    <property type="molecule type" value="Genomic_DNA"/>
</dbReference>
<sequence length="68" mass="7761">MLTECFNIRICFPRKPRKIQPINTFVAPIKVIVHPPECPPSAPKRKRPRGQSRHRNSAFLQALANGTE</sequence>
<name>A0A8J2L4D5_9HEXA</name>
<accession>A0A8J2L4D5</accession>
<dbReference type="Proteomes" id="UP000708208">
    <property type="component" value="Unassembled WGS sequence"/>
</dbReference>
<dbReference type="AlphaFoldDB" id="A0A8J2L4D5"/>
<evidence type="ECO:0000256" key="1">
    <source>
        <dbReference type="SAM" id="MobiDB-lite"/>
    </source>
</evidence>
<comment type="caution">
    <text evidence="2">The sequence shown here is derived from an EMBL/GenBank/DDBJ whole genome shotgun (WGS) entry which is preliminary data.</text>
</comment>
<gene>
    <name evidence="2" type="ORF">AFUS01_LOCUS38490</name>
</gene>
<protein>
    <submittedName>
        <fullName evidence="2">Uncharacterized protein</fullName>
    </submittedName>
</protein>
<evidence type="ECO:0000313" key="2">
    <source>
        <dbReference type="EMBL" id="CAG7828572.1"/>
    </source>
</evidence>
<reference evidence="2" key="1">
    <citation type="submission" date="2021-06" db="EMBL/GenBank/DDBJ databases">
        <authorList>
            <person name="Hodson N. C."/>
            <person name="Mongue J. A."/>
            <person name="Jaron S. K."/>
        </authorList>
    </citation>
    <scope>NUCLEOTIDE SEQUENCE</scope>
</reference>
<feature type="compositionally biased region" description="Basic residues" evidence="1">
    <location>
        <begin position="43"/>
        <end position="56"/>
    </location>
</feature>
<organism evidence="2 3">
    <name type="scientific">Allacma fusca</name>
    <dbReference type="NCBI Taxonomy" id="39272"/>
    <lineage>
        <taxon>Eukaryota</taxon>
        <taxon>Metazoa</taxon>
        <taxon>Ecdysozoa</taxon>
        <taxon>Arthropoda</taxon>
        <taxon>Hexapoda</taxon>
        <taxon>Collembola</taxon>
        <taxon>Symphypleona</taxon>
        <taxon>Sminthuridae</taxon>
        <taxon>Allacma</taxon>
    </lineage>
</organism>